<keyword evidence="3" id="KW-0464">Manganese</keyword>
<dbReference type="HAMAP" id="MF_01876">
    <property type="entry name" value="PsiMP_glycosidase"/>
    <property type="match status" value="1"/>
</dbReference>
<dbReference type="GO" id="GO:0005737">
    <property type="term" value="C:cytoplasm"/>
    <property type="evidence" value="ECO:0007669"/>
    <property type="project" value="TreeGrafter"/>
</dbReference>
<organism evidence="6">
    <name type="scientific">marine metagenome</name>
    <dbReference type="NCBI Taxonomy" id="408172"/>
    <lineage>
        <taxon>unclassified sequences</taxon>
        <taxon>metagenomes</taxon>
        <taxon>ecological metagenomes</taxon>
    </lineage>
</organism>
<evidence type="ECO:0000256" key="5">
    <source>
        <dbReference type="ARBA" id="ARBA00023295"/>
    </source>
</evidence>
<dbReference type="AlphaFoldDB" id="A0A381Q1B3"/>
<name>A0A381Q1B3_9ZZZZ</name>
<evidence type="ECO:0000256" key="2">
    <source>
        <dbReference type="ARBA" id="ARBA00022801"/>
    </source>
</evidence>
<dbReference type="InterPro" id="IPR007342">
    <property type="entry name" value="PsuG"/>
</dbReference>
<dbReference type="Pfam" id="PF04227">
    <property type="entry name" value="Indigoidine_A"/>
    <property type="match status" value="1"/>
</dbReference>
<evidence type="ECO:0008006" key="7">
    <source>
        <dbReference type="Google" id="ProtNLM"/>
    </source>
</evidence>
<dbReference type="GO" id="GO:0004730">
    <property type="term" value="F:pseudouridylate synthase activity"/>
    <property type="evidence" value="ECO:0007669"/>
    <property type="project" value="InterPro"/>
</dbReference>
<reference evidence="6" key="1">
    <citation type="submission" date="2018-05" db="EMBL/GenBank/DDBJ databases">
        <authorList>
            <person name="Lanie J.A."/>
            <person name="Ng W.-L."/>
            <person name="Kazmierczak K.M."/>
            <person name="Andrzejewski T.M."/>
            <person name="Davidsen T.M."/>
            <person name="Wayne K.J."/>
            <person name="Tettelin H."/>
            <person name="Glass J.I."/>
            <person name="Rusch D."/>
            <person name="Podicherti R."/>
            <person name="Tsui H.-C.T."/>
            <person name="Winkler M.E."/>
        </authorList>
    </citation>
    <scope>NUCLEOTIDE SEQUENCE</scope>
</reference>
<keyword evidence="2" id="KW-0378">Hydrolase</keyword>
<dbReference type="PANTHER" id="PTHR42909">
    <property type="entry name" value="ZGC:136858"/>
    <property type="match status" value="1"/>
</dbReference>
<evidence type="ECO:0000256" key="3">
    <source>
        <dbReference type="ARBA" id="ARBA00023211"/>
    </source>
</evidence>
<dbReference type="GO" id="GO:0016798">
    <property type="term" value="F:hydrolase activity, acting on glycosyl bonds"/>
    <property type="evidence" value="ECO:0007669"/>
    <property type="project" value="UniProtKB-KW"/>
</dbReference>
<accession>A0A381Q1B3</accession>
<proteinExistence type="inferred from homology"/>
<evidence type="ECO:0000313" key="6">
    <source>
        <dbReference type="EMBL" id="SUZ73092.1"/>
    </source>
</evidence>
<dbReference type="SUPFAM" id="SSF110581">
    <property type="entry name" value="Indigoidine synthase A-like"/>
    <property type="match status" value="1"/>
</dbReference>
<dbReference type="Gene3D" id="3.40.1790.10">
    <property type="entry name" value="Indigoidine synthase domain"/>
    <property type="match status" value="1"/>
</dbReference>
<evidence type="ECO:0000256" key="4">
    <source>
        <dbReference type="ARBA" id="ARBA00023239"/>
    </source>
</evidence>
<feature type="non-terminal residue" evidence="6">
    <location>
        <position position="290"/>
    </location>
</feature>
<dbReference type="PANTHER" id="PTHR42909:SF1">
    <property type="entry name" value="CARBOHYDRATE KINASE PFKB DOMAIN-CONTAINING PROTEIN"/>
    <property type="match status" value="1"/>
</dbReference>
<protein>
    <recommendedName>
        <fullName evidence="7">Pseudouridine-5'-phosphate glycosidase</fullName>
    </recommendedName>
</protein>
<dbReference type="EMBL" id="UINC01001167">
    <property type="protein sequence ID" value="SUZ73092.1"/>
    <property type="molecule type" value="Genomic_DNA"/>
</dbReference>
<gene>
    <name evidence="6" type="ORF">METZ01_LOCUS25946</name>
</gene>
<dbReference type="InterPro" id="IPR022830">
    <property type="entry name" value="Indigdn_synthA-like"/>
</dbReference>
<sequence length="290" mass="31256">MKNTIDMDISTEVQQALKTGQPVVALESTIISHGMPYPQNLETAHAVENIIREESAVPATIAIMNGRIKIGLSQHELEQFAKHTSHLKVSRRDLPLVLSQKQSGGTTVAATMICAKLAGIAVFVTGGIGGVHRENEKTMDISADLMELAQTNVAVVCAGIKSILDIPRTLEYLETQGVPVIGYKTEDFPAFYTPASGSLVQSRLDTPEEIARCMKIKWELGLGGGLVIGNPVQQENAMDEAIIQQAISAALKDAAEKEIEGKDVTPFLLERINQLTEGKSLKSNIALVCN</sequence>
<keyword evidence="5" id="KW-0326">Glycosidase</keyword>
<evidence type="ECO:0000256" key="1">
    <source>
        <dbReference type="ARBA" id="ARBA00022723"/>
    </source>
</evidence>
<keyword evidence="4" id="KW-0456">Lyase</keyword>
<keyword evidence="1" id="KW-0479">Metal-binding</keyword>
<feature type="non-terminal residue" evidence="6">
    <location>
        <position position="1"/>
    </location>
</feature>
<dbReference type="GO" id="GO:0046872">
    <property type="term" value="F:metal ion binding"/>
    <property type="evidence" value="ECO:0007669"/>
    <property type="project" value="UniProtKB-KW"/>
</dbReference>